<dbReference type="Gene3D" id="3.90.1200.10">
    <property type="match status" value="1"/>
</dbReference>
<dbReference type="PANTHER" id="PTHR21310">
    <property type="entry name" value="AMINOGLYCOSIDE PHOSPHOTRANSFERASE-RELATED-RELATED"/>
    <property type="match status" value="1"/>
</dbReference>
<dbReference type="PANTHER" id="PTHR21310:SF55">
    <property type="entry name" value="AMINOGLYCOSIDE PHOSPHOTRANSFERASE DOMAIN-CONTAINING PROTEIN"/>
    <property type="match status" value="1"/>
</dbReference>
<comment type="caution">
    <text evidence="3">The sequence shown here is derived from an EMBL/GenBank/DDBJ whole genome shotgun (WGS) entry which is preliminary data.</text>
</comment>
<dbReference type="InterPro" id="IPR011009">
    <property type="entry name" value="Kinase-like_dom_sf"/>
</dbReference>
<evidence type="ECO:0000313" key="3">
    <source>
        <dbReference type="EMBL" id="KAF7760080.1"/>
    </source>
</evidence>
<gene>
    <name evidence="3" type="ORF">Agabi119p4_10756</name>
</gene>
<dbReference type="InterPro" id="IPR051678">
    <property type="entry name" value="AGP_Transferase"/>
</dbReference>
<reference evidence="3 4" key="1">
    <citation type="journal article" name="Sci. Rep.">
        <title>Telomere-to-telomere assembled and centromere annotated genomes of the two main subspecies of the button mushroom Agaricus bisporus reveal especially polymorphic chromosome ends.</title>
        <authorList>
            <person name="Sonnenberg A.S.M."/>
            <person name="Sedaghat-Telgerd N."/>
            <person name="Lavrijssen B."/>
            <person name="Ohm R.A."/>
            <person name="Hendrickx P.M."/>
            <person name="Scholtmeijer K."/>
            <person name="Baars J.J.P."/>
            <person name="van Peer A."/>
        </authorList>
    </citation>
    <scope>NUCLEOTIDE SEQUENCE [LARGE SCALE GENOMIC DNA]</scope>
    <source>
        <strain evidence="3 4">H119_p4</strain>
    </source>
</reference>
<dbReference type="AlphaFoldDB" id="A0A8H7C153"/>
<dbReference type="SUPFAM" id="SSF56112">
    <property type="entry name" value="Protein kinase-like (PK-like)"/>
    <property type="match status" value="1"/>
</dbReference>
<dbReference type="Proteomes" id="UP000629468">
    <property type="component" value="Unassembled WGS sequence"/>
</dbReference>
<sequence>MGDSTTTDPLNEHEHQNEIESPPHPAESPQKQPSLGINNTPLRRYAVLSAIQLLRRIKPLTGNVVFLSNKLCVKFGHFVQLSEASTLQFIAQHTSIPVPKVHCAFVHKDCTYILMDRIDGKMLLLDWRSRSAESKGKILQQLKEFVTELRSLPPPGPGISNVDGGPLFDFRFPTSNAIGPFKTIHEFHLFLRNGIQEWRSDVYPEVNRMIALQDRPWPMPVFTHGDLSSLNILARGDTVVGIIDWETSGWFPSYWEHSMAWYVNPRNIFWQEEVEKFLESTPEDMEMEEIRLRLFGHV</sequence>
<organism evidence="3 4">
    <name type="scientific">Agaricus bisporus var. burnettii</name>
    <dbReference type="NCBI Taxonomy" id="192524"/>
    <lineage>
        <taxon>Eukaryota</taxon>
        <taxon>Fungi</taxon>
        <taxon>Dikarya</taxon>
        <taxon>Basidiomycota</taxon>
        <taxon>Agaricomycotina</taxon>
        <taxon>Agaricomycetes</taxon>
        <taxon>Agaricomycetidae</taxon>
        <taxon>Agaricales</taxon>
        <taxon>Agaricineae</taxon>
        <taxon>Agaricaceae</taxon>
        <taxon>Agaricus</taxon>
    </lineage>
</organism>
<dbReference type="CDD" id="cd05120">
    <property type="entry name" value="APH_ChoK_like"/>
    <property type="match status" value="1"/>
</dbReference>
<dbReference type="EMBL" id="JABXXO010000015">
    <property type="protein sequence ID" value="KAF7760080.1"/>
    <property type="molecule type" value="Genomic_DNA"/>
</dbReference>
<evidence type="ECO:0000259" key="2">
    <source>
        <dbReference type="Pfam" id="PF01636"/>
    </source>
</evidence>
<dbReference type="InterPro" id="IPR002575">
    <property type="entry name" value="Aminoglycoside_PTrfase"/>
</dbReference>
<protein>
    <recommendedName>
        <fullName evidence="2">Aminoglycoside phosphotransferase domain-containing protein</fullName>
    </recommendedName>
</protein>
<feature type="region of interest" description="Disordered" evidence="1">
    <location>
        <begin position="1"/>
        <end position="38"/>
    </location>
</feature>
<name>A0A8H7C153_AGABI</name>
<feature type="compositionally biased region" description="Polar residues" evidence="1">
    <location>
        <begin position="29"/>
        <end position="38"/>
    </location>
</feature>
<proteinExistence type="predicted"/>
<evidence type="ECO:0000313" key="4">
    <source>
        <dbReference type="Proteomes" id="UP000629468"/>
    </source>
</evidence>
<feature type="domain" description="Aminoglycoside phosphotransferase" evidence="2">
    <location>
        <begin position="83"/>
        <end position="267"/>
    </location>
</feature>
<accession>A0A8H7C153</accession>
<dbReference type="Pfam" id="PF01636">
    <property type="entry name" value="APH"/>
    <property type="match status" value="1"/>
</dbReference>
<evidence type="ECO:0000256" key="1">
    <source>
        <dbReference type="SAM" id="MobiDB-lite"/>
    </source>
</evidence>